<protein>
    <recommendedName>
        <fullName evidence="3">DinB family protein</fullName>
    </recommendedName>
</protein>
<proteinExistence type="predicted"/>
<evidence type="ECO:0000313" key="2">
    <source>
        <dbReference type="Proteomes" id="UP001139103"/>
    </source>
</evidence>
<dbReference type="Gene3D" id="1.20.120.450">
    <property type="entry name" value="dinb family like domain"/>
    <property type="match status" value="1"/>
</dbReference>
<organism evidence="1 2">
    <name type="scientific">Blastopirellula sediminis</name>
    <dbReference type="NCBI Taxonomy" id="2894196"/>
    <lineage>
        <taxon>Bacteria</taxon>
        <taxon>Pseudomonadati</taxon>
        <taxon>Planctomycetota</taxon>
        <taxon>Planctomycetia</taxon>
        <taxon>Pirellulales</taxon>
        <taxon>Pirellulaceae</taxon>
        <taxon>Blastopirellula</taxon>
    </lineage>
</organism>
<reference evidence="1" key="1">
    <citation type="submission" date="2021-11" db="EMBL/GenBank/DDBJ databases">
        <title>Genome sequence.</title>
        <authorList>
            <person name="Sun Q."/>
        </authorList>
    </citation>
    <scope>NUCLEOTIDE SEQUENCE</scope>
    <source>
        <strain evidence="1">JC732</strain>
    </source>
</reference>
<accession>A0A9X1SLW1</accession>
<dbReference type="RefSeq" id="WP_230222823.1">
    <property type="nucleotide sequence ID" value="NZ_JAJKFT010000010.1"/>
</dbReference>
<name>A0A9X1SLW1_9BACT</name>
<dbReference type="EMBL" id="JAJKFT010000010">
    <property type="protein sequence ID" value="MCC9631124.1"/>
    <property type="molecule type" value="Genomic_DNA"/>
</dbReference>
<dbReference type="Proteomes" id="UP001139103">
    <property type="component" value="Unassembled WGS sequence"/>
</dbReference>
<keyword evidence="2" id="KW-1185">Reference proteome</keyword>
<sequence length="166" mass="18535">MVSADMIAQSLKALLGEALDGGKPEGSWFINRNDPGLIRLLYRYSALEASTPPAPGRMPIAAHAEHLRYHLSLIEATLRGETDAFANADWTAAWQVREIRDTDWHATIAEIEALGRVWLEACECPHDWDQTMLTGAFASVAHLAYHMGAIRQIGLINESRDDYSYR</sequence>
<evidence type="ECO:0000313" key="1">
    <source>
        <dbReference type="EMBL" id="MCC9631124.1"/>
    </source>
</evidence>
<gene>
    <name evidence="1" type="ORF">LOC68_22255</name>
</gene>
<dbReference type="InterPro" id="IPR034660">
    <property type="entry name" value="DinB/YfiT-like"/>
</dbReference>
<dbReference type="SUPFAM" id="SSF109854">
    <property type="entry name" value="DinB/YfiT-like putative metalloenzymes"/>
    <property type="match status" value="1"/>
</dbReference>
<comment type="caution">
    <text evidence="1">The sequence shown here is derived from an EMBL/GenBank/DDBJ whole genome shotgun (WGS) entry which is preliminary data.</text>
</comment>
<dbReference type="AlphaFoldDB" id="A0A9X1SLW1"/>
<evidence type="ECO:0008006" key="3">
    <source>
        <dbReference type="Google" id="ProtNLM"/>
    </source>
</evidence>